<dbReference type="GO" id="GO:0005634">
    <property type="term" value="C:nucleus"/>
    <property type="evidence" value="ECO:0000318"/>
    <property type="project" value="GO_Central"/>
</dbReference>
<dbReference type="WormBase" id="C53D6.6">
    <property type="protein sequence ID" value="CE05491"/>
    <property type="gene ID" value="WBGene00008283"/>
</dbReference>
<dbReference type="GeneID" id="177720"/>
<evidence type="ECO:0000259" key="6">
    <source>
        <dbReference type="Pfam" id="PF05699"/>
    </source>
</evidence>
<dbReference type="DIP" id="DIP-24717N"/>
<dbReference type="SMR" id="Q18809"/>
<dbReference type="InterPro" id="IPR012337">
    <property type="entry name" value="RNaseH-like_sf"/>
</dbReference>
<dbReference type="eggNOG" id="KOG1121">
    <property type="taxonomic scope" value="Eukaryota"/>
</dbReference>
<dbReference type="UCSC" id="C53D6.6">
    <property type="organism name" value="c. elegans"/>
</dbReference>
<dbReference type="EMBL" id="BX284604">
    <property type="protein sequence ID" value="CAA94225.1"/>
    <property type="molecule type" value="Genomic_DNA"/>
</dbReference>
<keyword evidence="3" id="KW-0863">Zinc-finger</keyword>
<keyword evidence="4" id="KW-0862">Zinc</keyword>
<dbReference type="PeptideAtlas" id="Q18809"/>
<dbReference type="OrthoDB" id="5865631at2759"/>
<evidence type="ECO:0000256" key="5">
    <source>
        <dbReference type="ARBA" id="ARBA00023242"/>
    </source>
</evidence>
<dbReference type="Bgee" id="WBGene00008283">
    <property type="expression patterns" value="Expressed in embryo and 3 other cell types or tissues"/>
</dbReference>
<dbReference type="PhylomeDB" id="Q18809"/>
<dbReference type="SUPFAM" id="SSF53098">
    <property type="entry name" value="Ribonuclease H-like"/>
    <property type="match status" value="1"/>
</dbReference>
<keyword evidence="8" id="KW-1185">Reference proteome</keyword>
<dbReference type="PIR" id="T20187">
    <property type="entry name" value="T20187"/>
</dbReference>
<feature type="domain" description="HAT C-terminal dimerisation" evidence="6">
    <location>
        <begin position="529"/>
        <end position="609"/>
    </location>
</feature>
<dbReference type="FunCoup" id="Q18809">
    <property type="interactions" value="622"/>
</dbReference>
<dbReference type="InterPro" id="IPR052035">
    <property type="entry name" value="ZnF_BED_domain_contain"/>
</dbReference>
<dbReference type="IntAct" id="Q18809">
    <property type="interactions" value="1"/>
</dbReference>
<dbReference type="GO" id="GO:0006357">
    <property type="term" value="P:regulation of transcription by RNA polymerase II"/>
    <property type="evidence" value="ECO:0000318"/>
    <property type="project" value="GO_Central"/>
</dbReference>
<dbReference type="CTD" id="177720"/>
<dbReference type="InterPro" id="IPR008906">
    <property type="entry name" value="HATC_C_dom"/>
</dbReference>
<gene>
    <name evidence="7 9" type="ORF">C53D6.6</name>
    <name evidence="7" type="ORF">CELE_C53D6.6</name>
</gene>
<sequence>MVNLKYDDYFTPLVDGTRLCKILIGSGDNKTVCGHPIKKQKKSSTSGILYHLRANHPDTLLEIGGSLEVQPLKKRKLGEEWRIPENKSGTEGDFINWTAEDFEEKRINDALINMICLDAMPLSTLERPGIQHFLNEVCPTFVPKGKNQMNVMVHSLHFKYEQRLREELRNVEYVGLGCYSWNKDDRKNEQVVGISCHFMNSDGSIVTRFLDAIHISDPHEDPELEIENAIKSITDYYSIGNKVVAMIKDGVSNLKLSAQLLEFDIYDCTWNSLSLASISGINTIPGGTELIEKCKKIVQKINESAVYETSLIGEYMTIDSADLVKSGKLNWITVVSMFEQFTKLKGLLDTFLMNDMEGLMLYQQDYDLMEIILRTLSPLKTAVDFGKQHTFRISAIISLISALISKYSAEHSYDMCKAIKLTLEEELKRYLQIPTLLFATVIDPRVKLLLLPATAKEIVQKKLEKIAQNIRNAEDVKDVAITHNQHCKTDVQSNYDLFAELFKKLHGENYQNSCKEGEIVSPQAMAKTELERWISEPNIAFEEPIVFWQKAENRTRYPLLFQLSSIVLCLPGALLNTENLTSAKNLLFEHQIGCEDQTNQKILFLHQNMKLIGIL</sequence>
<dbReference type="PANTHER" id="PTHR46481">
    <property type="entry name" value="ZINC FINGER BED DOMAIN-CONTAINING PROTEIN 4"/>
    <property type="match status" value="1"/>
</dbReference>
<evidence type="ECO:0000256" key="4">
    <source>
        <dbReference type="ARBA" id="ARBA00022833"/>
    </source>
</evidence>
<dbReference type="Pfam" id="PF05699">
    <property type="entry name" value="Dimer_Tnp_hAT"/>
    <property type="match status" value="1"/>
</dbReference>
<protein>
    <submittedName>
        <fullName evidence="7">HAT C-terminal dimerisation domain-containing protein</fullName>
    </submittedName>
</protein>
<dbReference type="RefSeq" id="NP_501570.1">
    <property type="nucleotide sequence ID" value="NM_069169.5"/>
</dbReference>
<reference evidence="7 8" key="1">
    <citation type="journal article" date="1998" name="Science">
        <title>Genome sequence of the nematode C. elegans: a platform for investigating biology.</title>
        <authorList>
            <consortium name="The C. elegans sequencing consortium"/>
            <person name="Sulson J.E."/>
            <person name="Waterston R."/>
        </authorList>
    </citation>
    <scope>NUCLEOTIDE SEQUENCE [LARGE SCALE GENOMIC DNA]</scope>
    <source>
        <strain evidence="7 8">Bristol N2</strain>
    </source>
</reference>
<dbReference type="STRING" id="6239.C53D6.6.2"/>
<proteinExistence type="predicted"/>
<dbReference type="KEGG" id="cel:CELE_C53D6.6"/>
<accession>Q18809</accession>
<dbReference type="PANTHER" id="PTHR46481:SF10">
    <property type="entry name" value="ZINC FINGER BED DOMAIN-CONTAINING PROTEIN 39"/>
    <property type="match status" value="1"/>
</dbReference>
<dbReference type="InParanoid" id="Q18809"/>
<evidence type="ECO:0000256" key="3">
    <source>
        <dbReference type="ARBA" id="ARBA00022771"/>
    </source>
</evidence>
<evidence type="ECO:0000256" key="2">
    <source>
        <dbReference type="ARBA" id="ARBA00022723"/>
    </source>
</evidence>
<dbReference type="Reactome" id="R-CEL-4551638">
    <property type="pathway name" value="SUMOylation of chromatin organization proteins"/>
</dbReference>
<dbReference type="AlphaFoldDB" id="Q18809"/>
<evidence type="ECO:0000313" key="8">
    <source>
        <dbReference type="Proteomes" id="UP000001940"/>
    </source>
</evidence>
<name>Q18809_CAEEL</name>
<keyword evidence="5" id="KW-0539">Nucleus</keyword>
<dbReference type="Proteomes" id="UP000001940">
    <property type="component" value="Chromosome IV"/>
</dbReference>
<dbReference type="AGR" id="WB:WBGene00008283"/>
<keyword evidence="2" id="KW-0479">Metal-binding</keyword>
<dbReference type="GO" id="GO:0046983">
    <property type="term" value="F:protein dimerization activity"/>
    <property type="evidence" value="ECO:0007669"/>
    <property type="project" value="InterPro"/>
</dbReference>
<dbReference type="HOGENOM" id="CLU_009123_12_6_1"/>
<dbReference type="OMA" id="PENFMTR"/>
<comment type="subcellular location">
    <subcellularLocation>
        <location evidence="1">Nucleus</location>
    </subcellularLocation>
</comment>
<dbReference type="PaxDb" id="6239-C53D6.6.1"/>
<organism evidence="7 8">
    <name type="scientific">Caenorhabditis elegans</name>
    <dbReference type="NCBI Taxonomy" id="6239"/>
    <lineage>
        <taxon>Eukaryota</taxon>
        <taxon>Metazoa</taxon>
        <taxon>Ecdysozoa</taxon>
        <taxon>Nematoda</taxon>
        <taxon>Chromadorea</taxon>
        <taxon>Rhabditida</taxon>
        <taxon>Rhabditina</taxon>
        <taxon>Rhabditomorpha</taxon>
        <taxon>Rhabditoidea</taxon>
        <taxon>Rhabditidae</taxon>
        <taxon>Peloderinae</taxon>
        <taxon>Caenorhabditis</taxon>
    </lineage>
</organism>
<evidence type="ECO:0000256" key="1">
    <source>
        <dbReference type="ARBA" id="ARBA00004123"/>
    </source>
</evidence>
<dbReference type="GO" id="GO:0008270">
    <property type="term" value="F:zinc ion binding"/>
    <property type="evidence" value="ECO:0007669"/>
    <property type="project" value="UniProtKB-KW"/>
</dbReference>
<evidence type="ECO:0000313" key="7">
    <source>
        <dbReference type="EMBL" id="CAA94225.1"/>
    </source>
</evidence>
<evidence type="ECO:0000313" key="9">
    <source>
        <dbReference type="WormBase" id="C53D6.6"/>
    </source>
</evidence>